<reference evidence="14 15" key="1">
    <citation type="submission" date="2018-02" db="EMBL/GenBank/DDBJ databases">
        <title>Draft genome sequences of Elsinoe sp., causing black scab on jojoba.</title>
        <authorList>
            <person name="Stodart B."/>
            <person name="Jeffress S."/>
            <person name="Ash G."/>
            <person name="Arun Chinnappa K."/>
        </authorList>
    </citation>
    <scope>NUCLEOTIDE SEQUENCE [LARGE SCALE GENOMIC DNA]</scope>
    <source>
        <strain evidence="14 15">Hillstone_2</strain>
    </source>
</reference>
<evidence type="ECO:0000313" key="15">
    <source>
        <dbReference type="Proteomes" id="UP000308133"/>
    </source>
</evidence>
<dbReference type="GO" id="GO:0005634">
    <property type="term" value="C:nucleus"/>
    <property type="evidence" value="ECO:0007669"/>
    <property type="project" value="TreeGrafter"/>
</dbReference>
<proteinExistence type="inferred from homology"/>
<dbReference type="InterPro" id="IPR042296">
    <property type="entry name" value="tRNA_met_Trm1_C"/>
</dbReference>
<evidence type="ECO:0000256" key="9">
    <source>
        <dbReference type="ARBA" id="ARBA00077143"/>
    </source>
</evidence>
<dbReference type="AlphaFoldDB" id="A0A4U7B5W8"/>
<dbReference type="GO" id="GO:0000049">
    <property type="term" value="F:tRNA binding"/>
    <property type="evidence" value="ECO:0007669"/>
    <property type="project" value="UniProtKB-UniRule"/>
</dbReference>
<keyword evidence="3 12" id="KW-0808">Transferase</keyword>
<evidence type="ECO:0000256" key="11">
    <source>
        <dbReference type="ARBA" id="ARBA00083299"/>
    </source>
</evidence>
<feature type="compositionally biased region" description="Low complexity" evidence="13">
    <location>
        <begin position="139"/>
        <end position="161"/>
    </location>
</feature>
<evidence type="ECO:0000256" key="7">
    <source>
        <dbReference type="ARBA" id="ARBA00039099"/>
    </source>
</evidence>
<comment type="catalytic activity">
    <reaction evidence="8">
        <text>guanosine(26) in tRNA + 2 S-adenosyl-L-methionine = N(2)-dimethylguanosine(26) in tRNA + 2 S-adenosyl-L-homocysteine + 2 H(+)</text>
        <dbReference type="Rhea" id="RHEA:43140"/>
        <dbReference type="Rhea" id="RHEA-COMP:10359"/>
        <dbReference type="Rhea" id="RHEA-COMP:10360"/>
        <dbReference type="ChEBI" id="CHEBI:15378"/>
        <dbReference type="ChEBI" id="CHEBI:57856"/>
        <dbReference type="ChEBI" id="CHEBI:59789"/>
        <dbReference type="ChEBI" id="CHEBI:74269"/>
        <dbReference type="ChEBI" id="CHEBI:74513"/>
        <dbReference type="EC" id="2.1.1.216"/>
    </reaction>
</comment>
<accession>A0A4U7B5W8</accession>
<dbReference type="EMBL" id="PTQR01000013">
    <property type="protein sequence ID" value="TKX26349.1"/>
    <property type="molecule type" value="Genomic_DNA"/>
</dbReference>
<evidence type="ECO:0000256" key="2">
    <source>
        <dbReference type="ARBA" id="ARBA00022603"/>
    </source>
</evidence>
<keyword evidence="1 12" id="KW-0820">tRNA-binding</keyword>
<keyword evidence="2 12" id="KW-0489">Methyltransferase</keyword>
<feature type="compositionally biased region" description="Polar residues" evidence="13">
    <location>
        <begin position="13"/>
        <end position="24"/>
    </location>
</feature>
<evidence type="ECO:0000256" key="6">
    <source>
        <dbReference type="ARBA" id="ARBA00022884"/>
    </source>
</evidence>
<dbReference type="InterPro" id="IPR029063">
    <property type="entry name" value="SAM-dependent_MTases_sf"/>
</dbReference>
<keyword evidence="6 12" id="KW-0694">RNA-binding</keyword>
<dbReference type="GO" id="GO:0002940">
    <property type="term" value="P:tRNA N2-guanine methylation"/>
    <property type="evidence" value="ECO:0007669"/>
    <property type="project" value="TreeGrafter"/>
</dbReference>
<dbReference type="PROSITE" id="PS51626">
    <property type="entry name" value="SAM_MT_TRM1"/>
    <property type="match status" value="1"/>
</dbReference>
<evidence type="ECO:0000256" key="3">
    <source>
        <dbReference type="ARBA" id="ARBA00022679"/>
    </source>
</evidence>
<feature type="region of interest" description="Disordered" evidence="13">
    <location>
        <begin position="94"/>
        <end position="238"/>
    </location>
</feature>
<sequence>MSNSSEPLAGANLETSPAAGQTITHRGVKYTTIKEGRAHILVPPNAKTEVDPKSSSKDSGENSQNVFYNPIQQFNRDLSVLAIRAFAEDFSARRKERAQGKKKNQDRNAKKKKAKAEKRDQGSAVVVTEDLSHNKEETSATQSATRATDAAASSDQTATGAGEQGKDVPQPPIAESEGPGNAKKRKSEEINEHADEVKKQKIATNGLAGDEGVATTDEARDHTTTTGTSEAAEDNVLNPAKAAALPKGQRPDDKLRSHLRILDALSATGLRALRYASELPIPTHLVANDLVPAATNAIKLNVTHNRLTHAITATTSNAQAHMYSAAFAFNEHAYGRYDVIDLDPYGTAVPFIEPALLALNDNGLLCVTCTDAGVFNSMGYLEKTYSLYGGIPVKGFHAHEAGLRLILHSIATSAAKHGLSIEPLLSLSIDFYARVFVRVRRSPADVKFLASKTMIVHSCDSGCGSWALQPLARTSTQVGKKGGEFHKYHPALTAGERNCEHCGFKTHLAGPMWGGPLHNPWFIGRVLGLLPQVDDEVYQTKSRIEGMLSSALEELEVVSALNPVSGVDSESGAKAQQKQDRGGVNGKRSKDEEPTAEPASPKLTTGDEVPEAAHTNPDAKANNNDKGHEPILGLIPAVPPTIIDSHPFYFQPSALSGTIKCQAPPEAMIKGALRHMGYTATRTHAKPGMIKTDASWAVIWEVMREWVRQKAPVKDGSLKETSAGFRLLYPDGKKEAEGVDADGEEAEKMEVDGEEVKRRIGNGKGADDGKRRKVVFDDVLGRDRPTKRLVRYQVNPRANWGPMTRAKG</sequence>
<comment type="similarity">
    <text evidence="12">Belongs to the class I-like SAM-binding methyltransferase superfamily. Trm1 family.</text>
</comment>
<dbReference type="PANTHER" id="PTHR10631:SF3">
    <property type="entry name" value="TRNA (GUANINE(26)-N(2))-DIMETHYLTRANSFERASE"/>
    <property type="match status" value="1"/>
</dbReference>
<dbReference type="GO" id="GO:0160104">
    <property type="term" value="F:tRNA (guanine(26)-N2)-dimethyltransferase activity"/>
    <property type="evidence" value="ECO:0007669"/>
    <property type="project" value="UniProtKB-EC"/>
</dbReference>
<dbReference type="PANTHER" id="PTHR10631">
    <property type="entry name" value="N 2 ,N 2 -DIMETHYLGUANOSINE TRNA METHYLTRANSFERASE"/>
    <property type="match status" value="1"/>
</dbReference>
<evidence type="ECO:0000313" key="14">
    <source>
        <dbReference type="EMBL" id="TKX26349.1"/>
    </source>
</evidence>
<keyword evidence="4 12" id="KW-0949">S-adenosyl-L-methionine</keyword>
<organism evidence="14 15">
    <name type="scientific">Elsinoe australis</name>
    <dbReference type="NCBI Taxonomy" id="40998"/>
    <lineage>
        <taxon>Eukaryota</taxon>
        <taxon>Fungi</taxon>
        <taxon>Dikarya</taxon>
        <taxon>Ascomycota</taxon>
        <taxon>Pezizomycotina</taxon>
        <taxon>Dothideomycetes</taxon>
        <taxon>Dothideomycetidae</taxon>
        <taxon>Myriangiales</taxon>
        <taxon>Elsinoaceae</taxon>
        <taxon>Elsinoe</taxon>
    </lineage>
</organism>
<dbReference type="SUPFAM" id="SSF53335">
    <property type="entry name" value="S-adenosyl-L-methionine-dependent methyltransferases"/>
    <property type="match status" value="1"/>
</dbReference>
<evidence type="ECO:0000256" key="8">
    <source>
        <dbReference type="ARBA" id="ARBA00051897"/>
    </source>
</evidence>
<feature type="compositionally biased region" description="Basic and acidic residues" evidence="13">
    <location>
        <begin position="48"/>
        <end position="60"/>
    </location>
</feature>
<evidence type="ECO:0000256" key="13">
    <source>
        <dbReference type="SAM" id="MobiDB-lite"/>
    </source>
</evidence>
<dbReference type="Gene3D" id="3.40.50.150">
    <property type="entry name" value="Vaccinia Virus protein VP39"/>
    <property type="match status" value="1"/>
</dbReference>
<comment type="caution">
    <text evidence="14">The sequence shown here is derived from an EMBL/GenBank/DDBJ whole genome shotgun (WGS) entry which is preliminary data.</text>
</comment>
<feature type="region of interest" description="Disordered" evidence="13">
    <location>
        <begin position="1"/>
        <end position="65"/>
    </location>
</feature>
<dbReference type="Proteomes" id="UP000308133">
    <property type="component" value="Unassembled WGS sequence"/>
</dbReference>
<dbReference type="FunFam" id="3.40.50.150:FF:000051">
    <property type="entry name" value="tRNA (guanine(26)-N(2))-dimethyltransferase"/>
    <property type="match status" value="1"/>
</dbReference>
<name>A0A4U7B5W8_9PEZI</name>
<dbReference type="Pfam" id="PF02005">
    <property type="entry name" value="TRM"/>
    <property type="match status" value="2"/>
</dbReference>
<dbReference type="EC" id="2.1.1.216" evidence="7"/>
<feature type="compositionally biased region" description="Basic and acidic residues" evidence="13">
    <location>
        <begin position="94"/>
        <end position="108"/>
    </location>
</feature>
<evidence type="ECO:0000256" key="5">
    <source>
        <dbReference type="ARBA" id="ARBA00022694"/>
    </source>
</evidence>
<evidence type="ECO:0000256" key="4">
    <source>
        <dbReference type="ARBA" id="ARBA00022691"/>
    </source>
</evidence>
<feature type="compositionally biased region" description="Basic and acidic residues" evidence="13">
    <location>
        <begin position="746"/>
        <end position="758"/>
    </location>
</feature>
<feature type="region of interest" description="Disordered" evidence="13">
    <location>
        <begin position="736"/>
        <end position="771"/>
    </location>
</feature>
<gene>
    <name evidence="14" type="ORF">C1H76_1311</name>
</gene>
<evidence type="ECO:0000256" key="1">
    <source>
        <dbReference type="ARBA" id="ARBA00022555"/>
    </source>
</evidence>
<dbReference type="FunFam" id="3.30.56.70:FF:000001">
    <property type="entry name" value="tRNA (guanine(26)-N(2))-dimethyltransferase"/>
    <property type="match status" value="1"/>
</dbReference>
<evidence type="ECO:0000256" key="10">
    <source>
        <dbReference type="ARBA" id="ARBA00082896"/>
    </source>
</evidence>
<feature type="compositionally biased region" description="Basic and acidic residues" evidence="13">
    <location>
        <begin position="186"/>
        <end position="199"/>
    </location>
</feature>
<dbReference type="Gene3D" id="3.30.56.70">
    <property type="entry name" value="N2,N2-dimethylguanosine tRNA methyltransferase, C-terminal domain"/>
    <property type="match status" value="1"/>
</dbReference>
<protein>
    <recommendedName>
        <fullName evidence="7">tRNA (guanine(26)-N(2))-dimethyltransferase</fullName>
        <ecNumber evidence="7">2.1.1.216</ecNumber>
    </recommendedName>
    <alternativeName>
        <fullName evidence="10">tRNA 2,2-dimethylguanosine-26 methyltransferase</fullName>
    </alternativeName>
    <alternativeName>
        <fullName evidence="9">tRNA(guanine-26,N(2)-N(2)) methyltransferase</fullName>
    </alternativeName>
    <alternativeName>
        <fullName evidence="11">tRNA(m(2,2)G26)dimethyltransferase</fullName>
    </alternativeName>
</protein>
<feature type="region of interest" description="Disordered" evidence="13">
    <location>
        <begin position="566"/>
        <end position="628"/>
    </location>
</feature>
<dbReference type="InterPro" id="IPR002905">
    <property type="entry name" value="Trm1"/>
</dbReference>
<evidence type="ECO:0000256" key="12">
    <source>
        <dbReference type="PROSITE-ProRule" id="PRU00958"/>
    </source>
</evidence>
<keyword evidence="5 12" id="KW-0819">tRNA processing</keyword>